<dbReference type="OrthoDB" id="691673at2759"/>
<gene>
    <name evidence="4" type="primary">LOC108277150</name>
</gene>
<evidence type="ECO:0000313" key="3">
    <source>
        <dbReference type="Proteomes" id="UP000221080"/>
    </source>
</evidence>
<reference evidence="4" key="2">
    <citation type="submission" date="2025-08" db="UniProtKB">
        <authorList>
            <consortium name="RefSeq"/>
        </authorList>
    </citation>
    <scope>IDENTIFICATION</scope>
    <source>
        <tissue evidence="4">Blood</tissue>
    </source>
</reference>
<dbReference type="RefSeq" id="XP_017345084.1">
    <property type="nucleotide sequence ID" value="XM_017489595.3"/>
</dbReference>
<evidence type="ECO:0000256" key="1">
    <source>
        <dbReference type="SAM" id="MobiDB-lite"/>
    </source>
</evidence>
<dbReference type="KEGG" id="ipu:108277150"/>
<dbReference type="AlphaFoldDB" id="A0A2D0SQV3"/>
<organism evidence="3 4">
    <name type="scientific">Ictalurus punctatus</name>
    <name type="common">Channel catfish</name>
    <name type="synonym">Silurus punctatus</name>
    <dbReference type="NCBI Taxonomy" id="7998"/>
    <lineage>
        <taxon>Eukaryota</taxon>
        <taxon>Metazoa</taxon>
        <taxon>Chordata</taxon>
        <taxon>Craniata</taxon>
        <taxon>Vertebrata</taxon>
        <taxon>Euteleostomi</taxon>
        <taxon>Actinopterygii</taxon>
        <taxon>Neopterygii</taxon>
        <taxon>Teleostei</taxon>
        <taxon>Ostariophysi</taxon>
        <taxon>Siluriformes</taxon>
        <taxon>Ictaluridae</taxon>
        <taxon>Ictalurus</taxon>
    </lineage>
</organism>
<reference evidence="3" key="1">
    <citation type="journal article" date="2016" name="Nat. Commun.">
        <title>The channel catfish genome sequence provides insights into the evolution of scale formation in teleosts.</title>
        <authorList>
            <person name="Liu Z."/>
            <person name="Liu S."/>
            <person name="Yao J."/>
            <person name="Bao L."/>
            <person name="Zhang J."/>
            <person name="Li Y."/>
            <person name="Jiang C."/>
            <person name="Sun L."/>
            <person name="Wang R."/>
            <person name="Zhang Y."/>
            <person name="Zhou T."/>
            <person name="Zeng Q."/>
            <person name="Fu Q."/>
            <person name="Gao S."/>
            <person name="Li N."/>
            <person name="Koren S."/>
            <person name="Jiang Y."/>
            <person name="Zimin A."/>
            <person name="Xu P."/>
            <person name="Phillippy A.M."/>
            <person name="Geng X."/>
            <person name="Song L."/>
            <person name="Sun F."/>
            <person name="Li C."/>
            <person name="Wang X."/>
            <person name="Chen A."/>
            <person name="Jin Y."/>
            <person name="Yuan Z."/>
            <person name="Yang Y."/>
            <person name="Tan S."/>
            <person name="Peatman E."/>
            <person name="Lu J."/>
            <person name="Qin Z."/>
            <person name="Dunham R."/>
            <person name="Li Z."/>
            <person name="Sonstegard T."/>
            <person name="Feng J."/>
            <person name="Danzmann R.G."/>
            <person name="Schroeder S."/>
            <person name="Scheffler B."/>
            <person name="Duke M.V."/>
            <person name="Ballard L."/>
            <person name="Kucuktas H."/>
            <person name="Kaltenboeck L."/>
            <person name="Liu H."/>
            <person name="Armbruster J."/>
            <person name="Xie Y."/>
            <person name="Kirby M.L."/>
            <person name="Tian Y."/>
            <person name="Flanagan M.E."/>
            <person name="Mu W."/>
            <person name="Waldbieser G.C."/>
        </authorList>
    </citation>
    <scope>NUCLEOTIDE SEQUENCE [LARGE SCALE GENOMIC DNA]</scope>
    <source>
        <strain evidence="3">SDA103</strain>
    </source>
</reference>
<keyword evidence="3" id="KW-1185">Reference proteome</keyword>
<sequence>MEKTEPWHNKETKTLIGIWSEDEVQRELEGTVRNQKVFQKISQRMWELGYNRSPDRCRVKIKKLKQDYRRLKEYNKRNGTNRKTNQWYDALDAVLGRRAESVGRSVTAESSSSLLESVMNCNGVEDRADSDDDVLSVCIDNADDRNRTRISSPALAVTLPLSPGLSSPASSNLTAEEPRPTVPRVRGKRRRGHSNHIDTMREIFLMAEDREDRRQRVHQEFEERRLQVLQELERSAGIRETELINTLAQFNQGLLSVMGQLVSVMASNHSPQSPP</sequence>
<dbReference type="Gene3D" id="1.10.10.60">
    <property type="entry name" value="Homeodomain-like"/>
    <property type="match status" value="1"/>
</dbReference>
<dbReference type="PANTHER" id="PTHR47595">
    <property type="entry name" value="HEAT SHOCK 70 KDA PROTEIN 14"/>
    <property type="match status" value="1"/>
</dbReference>
<protein>
    <submittedName>
        <fullName evidence="4">Zinc finger and SCAN domain-containing protein 29</fullName>
    </submittedName>
</protein>
<name>A0A2D0SQV3_ICTPU</name>
<dbReference type="Proteomes" id="UP000221080">
    <property type="component" value="Chromosome 16"/>
</dbReference>
<dbReference type="InterPro" id="IPR044822">
    <property type="entry name" value="Myb_DNA-bind_4"/>
</dbReference>
<dbReference type="GeneID" id="108277150"/>
<dbReference type="PANTHER" id="PTHR47595:SF1">
    <property type="entry name" value="MYB_SANT-LIKE DNA-BINDING DOMAIN-CONTAINING PROTEIN"/>
    <property type="match status" value="1"/>
</dbReference>
<feature type="region of interest" description="Disordered" evidence="1">
    <location>
        <begin position="160"/>
        <end position="193"/>
    </location>
</feature>
<evidence type="ECO:0000313" key="4">
    <source>
        <dbReference type="RefSeq" id="XP_017345084.1"/>
    </source>
</evidence>
<accession>A0A2D0SQV3</accession>
<proteinExistence type="predicted"/>
<feature type="domain" description="Myb/SANT-like DNA-binding" evidence="2">
    <location>
        <begin position="6"/>
        <end position="93"/>
    </location>
</feature>
<feature type="compositionally biased region" description="Low complexity" evidence="1">
    <location>
        <begin position="160"/>
        <end position="171"/>
    </location>
</feature>
<dbReference type="Pfam" id="PF13837">
    <property type="entry name" value="Myb_DNA-bind_4"/>
    <property type="match status" value="1"/>
</dbReference>
<evidence type="ECO:0000259" key="2">
    <source>
        <dbReference type="Pfam" id="PF13837"/>
    </source>
</evidence>
<dbReference type="FunFam" id="1.10.10.60:FF:000032">
    <property type="entry name" value="Zinc finger and SCAN domain-containing 20"/>
    <property type="match status" value="1"/>
</dbReference>